<dbReference type="InterPro" id="IPR037066">
    <property type="entry name" value="Plug_dom_sf"/>
</dbReference>
<keyword evidence="8" id="KW-0798">TonB box</keyword>
<dbReference type="InterPro" id="IPR023997">
    <property type="entry name" value="TonB-dep_OMP_SusC/RagA_CS"/>
</dbReference>
<organism evidence="14 15">
    <name type="scientific">Sphingobacterium anhuiense</name>
    <dbReference type="NCBI Taxonomy" id="493780"/>
    <lineage>
        <taxon>Bacteria</taxon>
        <taxon>Pseudomonadati</taxon>
        <taxon>Bacteroidota</taxon>
        <taxon>Sphingobacteriia</taxon>
        <taxon>Sphingobacteriales</taxon>
        <taxon>Sphingobacteriaceae</taxon>
        <taxon>Sphingobacterium</taxon>
    </lineage>
</organism>
<dbReference type="NCBIfam" id="TIGR04057">
    <property type="entry name" value="SusC_RagA_signa"/>
    <property type="match status" value="1"/>
</dbReference>
<protein>
    <submittedName>
        <fullName evidence="14">SusC/RagA family TonB-linked outer membrane protein</fullName>
    </submittedName>
</protein>
<evidence type="ECO:0000313" key="15">
    <source>
        <dbReference type="Proteomes" id="UP001597509"/>
    </source>
</evidence>
<keyword evidence="2 11" id="KW-0813">Transport</keyword>
<dbReference type="InterPro" id="IPR039426">
    <property type="entry name" value="TonB-dep_rcpt-like"/>
</dbReference>
<keyword evidence="6" id="KW-0408">Iron</keyword>
<proteinExistence type="inferred from homology"/>
<dbReference type="Gene3D" id="2.40.170.20">
    <property type="entry name" value="TonB-dependent receptor, beta-barrel domain"/>
    <property type="match status" value="1"/>
</dbReference>
<evidence type="ECO:0000256" key="2">
    <source>
        <dbReference type="ARBA" id="ARBA00022448"/>
    </source>
</evidence>
<sequence>MKNKKTKFYRYPVSKATSLLLIAGLGMTTAEANNNFFAKQEILAIKQQGIIVSGRTVDAKTNVPVIGATVLVDGKAVGTTDAQGKFEIKALPNQQITFKSVGYQQVQRSFTSNSQQVVIALESSDVAISEVVVTALGIKREAKSLGYAVSTISSKQMTDAASSNWVDAMKGKVAGLNITQASSGPLNTARITLRGDQSLDPTKNEALIVVDGVPMVNGRFSSGVTDAYGAGSSGADKDVPVDFGNGLGDINPDDIESISVLKGAAATALYGSRAGNGALIITTKSGKRNAKGMGVTVNSNTSFQDILKMPDLQYEYGQGNLNRNAAGELYYSYGLSEDGASTGGTSSAWGPKFDGQLFYQYDPAVEGQGATRTPWVPYKDGVKGFFKTGATYMNSVALDGGNDKYSARGSITHTKNNWIMPNTGFERLVASFNTSAQISDKLKLNLKANYTNKTSDNLPATGYNNQSISYFMIFQNPSIDLDWYRPMWQKGQENIKQIHPFSSYIENPFVIANEMTNSLNSNGFDGMVQGVYTFNPKWELMVRSGMNMNSNLREQRRPWDTANFPKGYYKQQDIFYLESNTDALLTYNDQLTPDFKIRATMGGNLMKRNIKEAAGIARGLNIPGIYKLSNALTNSLADGNSLTRREIQSMFGLVNLSWQDKIYVDVTARNDWSSTLPADNRSYFYPSVSSSFVLSELMALPKAISFAKLRLSWAQVGNDADPYQTSKYYSSSIFPGSAEAPSKLHNAELKPEISTSTEAGLNVAFLNNRLTADINFYYNRSKNQILTVPLDLTTGYSSAIINGGLIRNQGLEISLTGTPIKTQDFQWNSTLTWSKNDNKILELSEGVDTPQQIIASSGSGAAQIIATVGGSTGDLWGYGLVRNDAGQVLIDGKSGLPVRPSDKVKIGNAYADWRGGFSNEFRYKNISLSALIDGQYGGIVYSQTHHKMSEQGKLTNTLKGRETGMIAGEGVIANADGTFSANTKEIPINTWYGDYYRRANVETNSFNASYLKLREVRFEVALPKNLVSRWKVNSASIAFFGRDLFMISNFPMFDPETAALNGATIMPGVEMGQMPSTKTYGVNLRVSF</sequence>
<evidence type="ECO:0000256" key="3">
    <source>
        <dbReference type="ARBA" id="ARBA00022452"/>
    </source>
</evidence>
<dbReference type="Pfam" id="PF13715">
    <property type="entry name" value="CarbopepD_reg_2"/>
    <property type="match status" value="1"/>
</dbReference>
<gene>
    <name evidence="14" type="ORF">ACFS6I_17920</name>
</gene>
<dbReference type="InterPro" id="IPR036942">
    <property type="entry name" value="Beta-barrel_TonB_sf"/>
</dbReference>
<evidence type="ECO:0000256" key="11">
    <source>
        <dbReference type="PROSITE-ProRule" id="PRU01360"/>
    </source>
</evidence>
<evidence type="ECO:0000256" key="8">
    <source>
        <dbReference type="ARBA" id="ARBA00023077"/>
    </source>
</evidence>
<keyword evidence="5 11" id="KW-0812">Transmembrane</keyword>
<dbReference type="Pfam" id="PF07715">
    <property type="entry name" value="Plug"/>
    <property type="match status" value="1"/>
</dbReference>
<evidence type="ECO:0000256" key="12">
    <source>
        <dbReference type="SAM" id="SignalP"/>
    </source>
</evidence>
<dbReference type="RefSeq" id="WP_380922651.1">
    <property type="nucleotide sequence ID" value="NZ_JBHUPE010000007.1"/>
</dbReference>
<feature type="signal peptide" evidence="12">
    <location>
        <begin position="1"/>
        <end position="32"/>
    </location>
</feature>
<evidence type="ECO:0000256" key="9">
    <source>
        <dbReference type="ARBA" id="ARBA00023136"/>
    </source>
</evidence>
<evidence type="ECO:0000256" key="6">
    <source>
        <dbReference type="ARBA" id="ARBA00023004"/>
    </source>
</evidence>
<dbReference type="PANTHER" id="PTHR32552">
    <property type="entry name" value="FERRICHROME IRON RECEPTOR-RELATED"/>
    <property type="match status" value="1"/>
</dbReference>
<keyword evidence="10 11" id="KW-0998">Cell outer membrane</keyword>
<accession>A0ABW5Z097</accession>
<dbReference type="PROSITE" id="PS52016">
    <property type="entry name" value="TONB_DEPENDENT_REC_3"/>
    <property type="match status" value="1"/>
</dbReference>
<comment type="caution">
    <text evidence="14">The sequence shown here is derived from an EMBL/GenBank/DDBJ whole genome shotgun (WGS) entry which is preliminary data.</text>
</comment>
<dbReference type="InterPro" id="IPR023996">
    <property type="entry name" value="TonB-dep_OMP_SusC/RagA"/>
</dbReference>
<dbReference type="NCBIfam" id="TIGR04056">
    <property type="entry name" value="OMP_RagA_SusC"/>
    <property type="match status" value="1"/>
</dbReference>
<keyword evidence="4" id="KW-0410">Iron transport</keyword>
<dbReference type="PANTHER" id="PTHR32552:SF81">
    <property type="entry name" value="TONB-DEPENDENT OUTER MEMBRANE RECEPTOR"/>
    <property type="match status" value="1"/>
</dbReference>
<keyword evidence="7" id="KW-0406">Ion transport</keyword>
<feature type="chain" id="PRO_5046873817" evidence="12">
    <location>
        <begin position="33"/>
        <end position="1088"/>
    </location>
</feature>
<evidence type="ECO:0000256" key="7">
    <source>
        <dbReference type="ARBA" id="ARBA00023065"/>
    </source>
</evidence>
<keyword evidence="3 11" id="KW-1134">Transmembrane beta strand</keyword>
<dbReference type="Gene3D" id="2.170.130.10">
    <property type="entry name" value="TonB-dependent receptor, plug domain"/>
    <property type="match status" value="1"/>
</dbReference>
<dbReference type="Proteomes" id="UP001597509">
    <property type="component" value="Unassembled WGS sequence"/>
</dbReference>
<evidence type="ECO:0000256" key="1">
    <source>
        <dbReference type="ARBA" id="ARBA00004571"/>
    </source>
</evidence>
<comment type="subcellular location">
    <subcellularLocation>
        <location evidence="1 11">Cell outer membrane</location>
        <topology evidence="1 11">Multi-pass membrane protein</topology>
    </subcellularLocation>
</comment>
<dbReference type="EMBL" id="JBHUPE010000007">
    <property type="protein sequence ID" value="MFD2905810.1"/>
    <property type="molecule type" value="Genomic_DNA"/>
</dbReference>
<keyword evidence="12" id="KW-0732">Signal</keyword>
<dbReference type="InterPro" id="IPR012910">
    <property type="entry name" value="Plug_dom"/>
</dbReference>
<name>A0ABW5Z097_9SPHI</name>
<feature type="domain" description="TonB-dependent receptor plug" evidence="13">
    <location>
        <begin position="143"/>
        <end position="278"/>
    </location>
</feature>
<keyword evidence="9 11" id="KW-0472">Membrane</keyword>
<dbReference type="SUPFAM" id="SSF49464">
    <property type="entry name" value="Carboxypeptidase regulatory domain-like"/>
    <property type="match status" value="1"/>
</dbReference>
<evidence type="ECO:0000256" key="4">
    <source>
        <dbReference type="ARBA" id="ARBA00022496"/>
    </source>
</evidence>
<reference evidence="15" key="1">
    <citation type="journal article" date="2019" name="Int. J. Syst. Evol. Microbiol.">
        <title>The Global Catalogue of Microorganisms (GCM) 10K type strain sequencing project: providing services to taxonomists for standard genome sequencing and annotation.</title>
        <authorList>
            <consortium name="The Broad Institute Genomics Platform"/>
            <consortium name="The Broad Institute Genome Sequencing Center for Infectious Disease"/>
            <person name="Wu L."/>
            <person name="Ma J."/>
        </authorList>
    </citation>
    <scope>NUCLEOTIDE SEQUENCE [LARGE SCALE GENOMIC DNA]</scope>
    <source>
        <strain evidence="15">KCTC 22209</strain>
    </source>
</reference>
<dbReference type="SUPFAM" id="SSF56935">
    <property type="entry name" value="Porins"/>
    <property type="match status" value="1"/>
</dbReference>
<dbReference type="InterPro" id="IPR008969">
    <property type="entry name" value="CarboxyPept-like_regulatory"/>
</dbReference>
<dbReference type="Gene3D" id="2.60.40.1120">
    <property type="entry name" value="Carboxypeptidase-like, regulatory domain"/>
    <property type="match status" value="1"/>
</dbReference>
<evidence type="ECO:0000313" key="14">
    <source>
        <dbReference type="EMBL" id="MFD2905810.1"/>
    </source>
</evidence>
<comment type="similarity">
    <text evidence="11">Belongs to the TonB-dependent receptor family.</text>
</comment>
<evidence type="ECO:0000256" key="5">
    <source>
        <dbReference type="ARBA" id="ARBA00022692"/>
    </source>
</evidence>
<evidence type="ECO:0000259" key="13">
    <source>
        <dbReference type="Pfam" id="PF07715"/>
    </source>
</evidence>
<evidence type="ECO:0000256" key="10">
    <source>
        <dbReference type="ARBA" id="ARBA00023237"/>
    </source>
</evidence>
<keyword evidence="15" id="KW-1185">Reference proteome</keyword>